<protein>
    <submittedName>
        <fullName evidence="3">Adenine-specific methyltransferase EcoRI-like protein</fullName>
    </submittedName>
</protein>
<evidence type="ECO:0000313" key="4">
    <source>
        <dbReference type="Proteomes" id="UP000295537"/>
    </source>
</evidence>
<dbReference type="InterPro" id="IPR018247">
    <property type="entry name" value="EF_Hand_1_Ca_BS"/>
</dbReference>
<accession>A0A4R2N6W8</accession>
<comment type="caution">
    <text evidence="3">The sequence shown here is derived from an EMBL/GenBank/DDBJ whole genome shotgun (WGS) entry which is preliminary data.</text>
</comment>
<keyword evidence="2 3" id="KW-0808">Transferase</keyword>
<dbReference type="OrthoDB" id="9774673at2"/>
<name>A0A4R2N6W8_9PAST</name>
<proteinExistence type="predicted"/>
<dbReference type="InterPro" id="IPR025247">
    <property type="entry name" value="EcoRI-like_methylase"/>
</dbReference>
<evidence type="ECO:0000313" key="3">
    <source>
        <dbReference type="EMBL" id="TCP16679.1"/>
    </source>
</evidence>
<keyword evidence="1 3" id="KW-0489">Methyltransferase</keyword>
<dbReference type="EMBL" id="SLXJ01000010">
    <property type="protein sequence ID" value="TCP16679.1"/>
    <property type="molecule type" value="Genomic_DNA"/>
</dbReference>
<evidence type="ECO:0000256" key="1">
    <source>
        <dbReference type="ARBA" id="ARBA00022603"/>
    </source>
</evidence>
<reference evidence="3 4" key="1">
    <citation type="submission" date="2019-03" db="EMBL/GenBank/DDBJ databases">
        <title>Genomic Encyclopedia of Type Strains, Phase IV (KMG-IV): sequencing the most valuable type-strain genomes for metagenomic binning, comparative biology and taxonomic classification.</title>
        <authorList>
            <person name="Goeker M."/>
        </authorList>
    </citation>
    <scope>NUCLEOTIDE SEQUENCE [LARGE SCALE GENOMIC DNA]</scope>
    <source>
        <strain evidence="3 4">DSM 16380</strain>
    </source>
</reference>
<dbReference type="PROSITE" id="PS00018">
    <property type="entry name" value="EF_HAND_1"/>
    <property type="match status" value="1"/>
</dbReference>
<sequence length="322" mass="37812">MAGNKNLHRANREKNDEFYTQLVDIENELRHYQHHFKDKIIFCNCDDPQESNFFRYFALNFNFLGIKKLIATHFHAERQTYKLVLDRELDLNADGKIDFSDLQKIPLQQNGDFRSPECVELLKEADIVVTNPPFSLFREYVAQLMEYEKKFVIIGNQNAITYKEIFALIKENQIWLGNGFSAGNAFFEVPDSYSNTQIFEINGKRLAKFRNCCWFTNLDHAKRHETLDLWATYSPENYPHYDNYDAIEVSKVKDIPKDWNGAMGVPITFLDKYNPEQFEILSSNDFRKNENVPFKAHGLIKDKDGAINGKPTYVRILIKHKR</sequence>
<dbReference type="AlphaFoldDB" id="A0A4R2N6W8"/>
<dbReference type="InterPro" id="IPR002052">
    <property type="entry name" value="DNA_methylase_N6_adenine_CS"/>
</dbReference>
<dbReference type="Pfam" id="PF13651">
    <property type="entry name" value="EcoRI_methylase"/>
    <property type="match status" value="1"/>
</dbReference>
<dbReference type="GO" id="GO:0032259">
    <property type="term" value="P:methylation"/>
    <property type="evidence" value="ECO:0007669"/>
    <property type="project" value="UniProtKB-KW"/>
</dbReference>
<dbReference type="GO" id="GO:0008168">
    <property type="term" value="F:methyltransferase activity"/>
    <property type="evidence" value="ECO:0007669"/>
    <property type="project" value="UniProtKB-KW"/>
</dbReference>
<gene>
    <name evidence="3" type="ORF">EV693_11059</name>
</gene>
<organism evidence="3 4">
    <name type="scientific">Nicoletella semolina</name>
    <dbReference type="NCBI Taxonomy" id="271160"/>
    <lineage>
        <taxon>Bacteria</taxon>
        <taxon>Pseudomonadati</taxon>
        <taxon>Pseudomonadota</taxon>
        <taxon>Gammaproteobacteria</taxon>
        <taxon>Pasteurellales</taxon>
        <taxon>Pasteurellaceae</taxon>
        <taxon>Nicoletella</taxon>
    </lineage>
</organism>
<dbReference type="RefSeq" id="WP_132501676.1">
    <property type="nucleotide sequence ID" value="NZ_LVXA01000001.1"/>
</dbReference>
<dbReference type="PROSITE" id="PS00092">
    <property type="entry name" value="N6_MTASE"/>
    <property type="match status" value="1"/>
</dbReference>
<dbReference type="Proteomes" id="UP000295537">
    <property type="component" value="Unassembled WGS sequence"/>
</dbReference>
<keyword evidence="4" id="KW-1185">Reference proteome</keyword>
<evidence type="ECO:0000256" key="2">
    <source>
        <dbReference type="ARBA" id="ARBA00022679"/>
    </source>
</evidence>
<dbReference type="GO" id="GO:0003676">
    <property type="term" value="F:nucleic acid binding"/>
    <property type="evidence" value="ECO:0007669"/>
    <property type="project" value="InterPro"/>
</dbReference>